<sequence length="266" mass="30918">MVSRVFGEISGRFSCLRKVRNLVPVYVLNARRQVNGCWDGGIYTRKLQCFPTNIMNCLNTQQQLDFSLLSWEMSSGSINSWLPENCSPPLLGISNPMSLTSDLMDVYNQPLHSFPDPYCMQPMYPMTPAMWLPPNFLPTQPMQLVRAEIRERSDNWTVEETKAMLTILIANKKKFDNIRRFPSLWSHLAAEMSSKGFVRSVDKCKNRWKVLVAKYKKSFNYMRDNLHHEPHHHPEKFEFFDQMSSLLHAKLTKGPASLIRKFKISP</sequence>
<protein>
    <submittedName>
        <fullName evidence="1">Uncharacterized protein</fullName>
    </submittedName>
</protein>
<proteinExistence type="predicted"/>
<accession>A0ACC2TNJ8</accession>
<dbReference type="EMBL" id="QTSX02002313">
    <property type="protein sequence ID" value="KAJ9076177.1"/>
    <property type="molecule type" value="Genomic_DNA"/>
</dbReference>
<comment type="caution">
    <text evidence="1">The sequence shown here is derived from an EMBL/GenBank/DDBJ whole genome shotgun (WGS) entry which is preliminary data.</text>
</comment>
<dbReference type="Proteomes" id="UP001165960">
    <property type="component" value="Unassembled WGS sequence"/>
</dbReference>
<evidence type="ECO:0000313" key="1">
    <source>
        <dbReference type="EMBL" id="KAJ9076177.1"/>
    </source>
</evidence>
<reference evidence="1" key="1">
    <citation type="submission" date="2022-04" db="EMBL/GenBank/DDBJ databases">
        <title>Genome of the entomopathogenic fungus Entomophthora muscae.</title>
        <authorList>
            <person name="Elya C."/>
            <person name="Lovett B.R."/>
            <person name="Lee E."/>
            <person name="Macias A.M."/>
            <person name="Hajek A.E."/>
            <person name="De Bivort B.L."/>
            <person name="Kasson M.T."/>
            <person name="De Fine Licht H.H."/>
            <person name="Stajich J.E."/>
        </authorList>
    </citation>
    <scope>NUCLEOTIDE SEQUENCE</scope>
    <source>
        <strain evidence="1">Berkeley</strain>
    </source>
</reference>
<gene>
    <name evidence="1" type="ORF">DSO57_1028681</name>
</gene>
<evidence type="ECO:0000313" key="2">
    <source>
        <dbReference type="Proteomes" id="UP001165960"/>
    </source>
</evidence>
<name>A0ACC2TNJ8_9FUNG</name>
<organism evidence="1 2">
    <name type="scientific">Entomophthora muscae</name>
    <dbReference type="NCBI Taxonomy" id="34485"/>
    <lineage>
        <taxon>Eukaryota</taxon>
        <taxon>Fungi</taxon>
        <taxon>Fungi incertae sedis</taxon>
        <taxon>Zoopagomycota</taxon>
        <taxon>Entomophthoromycotina</taxon>
        <taxon>Entomophthoromycetes</taxon>
        <taxon>Entomophthorales</taxon>
        <taxon>Entomophthoraceae</taxon>
        <taxon>Entomophthora</taxon>
    </lineage>
</organism>
<keyword evidence="2" id="KW-1185">Reference proteome</keyword>